<dbReference type="HOGENOM" id="CLU_242284_0_0_1"/>
<evidence type="ECO:0000256" key="3">
    <source>
        <dbReference type="PROSITE-ProRule" id="PRU00221"/>
    </source>
</evidence>
<evidence type="ECO:0000256" key="2">
    <source>
        <dbReference type="ARBA" id="ARBA00022737"/>
    </source>
</evidence>
<proteinExistence type="predicted"/>
<dbReference type="EMBL" id="GG662641">
    <property type="protein sequence ID" value="EAR99282.2"/>
    <property type="molecule type" value="Genomic_DNA"/>
</dbReference>
<organism evidence="5 6">
    <name type="scientific">Tetrahymena thermophila (strain SB210)</name>
    <dbReference type="NCBI Taxonomy" id="312017"/>
    <lineage>
        <taxon>Eukaryota</taxon>
        <taxon>Sar</taxon>
        <taxon>Alveolata</taxon>
        <taxon>Ciliophora</taxon>
        <taxon>Intramacronucleata</taxon>
        <taxon>Oligohymenophorea</taxon>
        <taxon>Hymenostomatida</taxon>
        <taxon>Tetrahymenina</taxon>
        <taxon>Tetrahymenidae</taxon>
        <taxon>Tetrahymena</taxon>
    </lineage>
</organism>
<dbReference type="STRING" id="312017.Q23RV7"/>
<dbReference type="SMART" id="SM00320">
    <property type="entry name" value="WD40"/>
    <property type="match status" value="6"/>
</dbReference>
<dbReference type="OrthoDB" id="10251605at2759"/>
<feature type="compositionally biased region" description="Polar residues" evidence="4">
    <location>
        <begin position="1268"/>
        <end position="1282"/>
    </location>
</feature>
<dbReference type="Gene3D" id="2.130.10.10">
    <property type="entry name" value="YVTN repeat-like/Quinoprotein amine dehydrogenase"/>
    <property type="match status" value="3"/>
</dbReference>
<accession>Q23RV7</accession>
<name>Q23RV7_TETTS</name>
<dbReference type="PROSITE" id="PS00678">
    <property type="entry name" value="WD_REPEATS_1"/>
    <property type="match status" value="1"/>
</dbReference>
<evidence type="ECO:0000256" key="4">
    <source>
        <dbReference type="SAM" id="MobiDB-lite"/>
    </source>
</evidence>
<evidence type="ECO:0000313" key="5">
    <source>
        <dbReference type="EMBL" id="EAR99282.2"/>
    </source>
</evidence>
<dbReference type="InterPro" id="IPR036322">
    <property type="entry name" value="WD40_repeat_dom_sf"/>
</dbReference>
<feature type="compositionally biased region" description="Polar residues" evidence="4">
    <location>
        <begin position="1298"/>
        <end position="1309"/>
    </location>
</feature>
<protein>
    <submittedName>
        <fullName evidence="5">WD domain, G-beta repeat protein</fullName>
    </submittedName>
</protein>
<dbReference type="InterPro" id="IPR015943">
    <property type="entry name" value="WD40/YVTN_repeat-like_dom_sf"/>
</dbReference>
<keyword evidence="6" id="KW-1185">Reference proteome</keyword>
<evidence type="ECO:0000256" key="1">
    <source>
        <dbReference type="ARBA" id="ARBA00022574"/>
    </source>
</evidence>
<keyword evidence="2" id="KW-0677">Repeat</keyword>
<feature type="region of interest" description="Disordered" evidence="4">
    <location>
        <begin position="1631"/>
        <end position="1657"/>
    </location>
</feature>
<dbReference type="KEGG" id="tet:TTHERM_00628410"/>
<dbReference type="InterPro" id="IPR001680">
    <property type="entry name" value="WD40_rpt"/>
</dbReference>
<feature type="compositionally biased region" description="Polar residues" evidence="4">
    <location>
        <begin position="1641"/>
        <end position="1657"/>
    </location>
</feature>
<keyword evidence="1 3" id="KW-0853">WD repeat</keyword>
<dbReference type="SUPFAM" id="SSF50978">
    <property type="entry name" value="WD40 repeat-like"/>
    <property type="match status" value="2"/>
</dbReference>
<feature type="compositionally biased region" description="Low complexity" evidence="4">
    <location>
        <begin position="1283"/>
        <end position="1297"/>
    </location>
</feature>
<dbReference type="RefSeq" id="XP_001019527.2">
    <property type="nucleotide sequence ID" value="XM_001019527.2"/>
</dbReference>
<sequence length="1681" mass="195188">MNNHKLGINEAENKLLLEGFEFSLQELVQKIMDYKDRSNVNLFTKMNSDYIISVMGKDYLQELEKKFVDSGHKTMDILQFIYTFLSLIPHNEEETIFLTLGLIELFKSICENLNMAQEVKFSDITTSICDRVAIQFEDEYKIKTRKYPPERRFTELVEGNHDKAKKIDFRPPLVYENNLHNSLKRLHKGKFKTDSTFHNKQSINHGVFAKEIKKVITLDSLDDKIAIYDLNCNLVKHINLKNKEDDSKLDIIIFGLAWSERQQRIGAVLKNFTISFWDAIDDFEFEKNFSVHGYTQDYQNNIWYLEKHDMWITTDSKNMLYCWDIGEERTNFQLSTSLIQGAIFQVLELPQIGYCAVGSIDKQVTIWDFYKQLLLFQIDVGQVGVHSIAFSNSFQVLLTAGYENNIQLYTIDDEYLDSTLIGKLRGHNSMISCIQVIESTPMVISADDLGVVRLWDIRNQSCIQSYECSNSFALSNNTTKKMNIQLILDMYSEGMVALIGSRINIVNFDEKEEIIKSFNQVENLFAFKVENNTIRDELIVCTRKNIQFYDMNNGICKFTINGLMDNSQDEITVFKQVFQGQKFLLGNQKGQLSLHSYQQNGERIKFLNNHTNEVTQLKIDYVNKLLISGGWDSTIKIQQLSEETVELKRKIENVHNEKGISLLEVSVYHNVIFSATQNLEQICIYDYEYGRLLNYIEFKKKTEPTALSVIQGYPILIVATSENKIYFIHFQKKENKVKFDLLGVINIEVSEYIFDQIDKNLNINENDLFITKQADDENQFLNPTSFQIKNEQSYHNTSKRLNQSIAQVNNNTVLTDIFNPNETQQRVSLQLDQINSIEHPSSGEASTRTQNADNKNYKKIVKNETLEKEQQVSITKILPDFQFNEQNELVVAKIYCANTKGHLIAFDLEKMFKYYDNLQYQPHSNTRMNYNPHRNSNEDFKASYKRLSNPPNRFSEQTQLTDQFQKTQKILSSDQHISYFINRFIFKNIQAHKDVITSIAFLNGDKNAIMTSGQDYYVKVWETQTLNQLCSLNINHPLPIQWDYKCDHNKKSQKKVLFALRIIDLLNKKYSSDLSRKEQNQTKILNFLKKLMGIQGRKRRMTNMFDQNNQEKDGVTIEQEYELEKQQDEKKMLLSEYYSPKDIKYEEIKNFYKSELLGPSLKRLEINKRVAIAQQIWKKPKLTKEEEEREKIKKVLDFHVKSDERETIANFLDPNFRSQVIKQGFHFEEDYSRFTQNLQNKIEFYEYNAIKKANKQLKTQNSGVSVQLQSSAKLQVPQSGKRQNTQSSQQNQMNHTSRPSLLTENSNAEQKIPSVLNLNTQKRMSFLYKNSQTQAQLQMKYDANKRKQSLMLQTENQQKTQIQNNNNNNPSNSINNINNQPNKFGQNVVVQALSPIVKEPTNFDNILHKYTNSPQVVQKKNIFIFPEDQETKIRVDAFPQTVAKFQHAFNSSGSEDYDQNLLGAQTAYPHNNKSSFGQNSDLKNKKSQDFYKYAQEKQLIGNSNLSTQGQSINSNGSASQIVSASTNKLHQILNGINSKLMKSKKIGNQNNYSYVLCTTNNDRPQNTKSSLDYEMIKKTEENPFSQQSSQRSLAKKNNIINNLFTKANLGNNVSTSLNELKSFNFQGSFHIDKPSTHKKQQNNNTLYPSQPNQGISENYSSFQFNKLNKSRQSLPSIVPKK</sequence>
<dbReference type="InterPro" id="IPR019775">
    <property type="entry name" value="WD40_repeat_CS"/>
</dbReference>
<dbReference type="PROSITE" id="PS50082">
    <property type="entry name" value="WD_REPEATS_2"/>
    <property type="match status" value="3"/>
</dbReference>
<evidence type="ECO:0000313" key="6">
    <source>
        <dbReference type="Proteomes" id="UP000009168"/>
    </source>
</evidence>
<dbReference type="Proteomes" id="UP000009168">
    <property type="component" value="Unassembled WGS sequence"/>
</dbReference>
<dbReference type="Pfam" id="PF00400">
    <property type="entry name" value="WD40"/>
    <property type="match status" value="3"/>
</dbReference>
<feature type="repeat" description="WD" evidence="3">
    <location>
        <begin position="424"/>
        <end position="465"/>
    </location>
</feature>
<dbReference type="InterPro" id="IPR051510">
    <property type="entry name" value="SKI8"/>
</dbReference>
<feature type="region of interest" description="Disordered" evidence="4">
    <location>
        <begin position="1268"/>
        <end position="1310"/>
    </location>
</feature>
<feature type="region of interest" description="Disordered" evidence="4">
    <location>
        <begin position="1356"/>
        <end position="1379"/>
    </location>
</feature>
<gene>
    <name evidence="5" type="ORF">TTHERM_00628410</name>
</gene>
<dbReference type="InParanoid" id="Q23RV7"/>
<feature type="repeat" description="WD" evidence="3">
    <location>
        <begin position="607"/>
        <end position="648"/>
    </location>
</feature>
<reference evidence="6" key="1">
    <citation type="journal article" date="2006" name="PLoS Biol.">
        <title>Macronuclear genome sequence of the ciliate Tetrahymena thermophila, a model eukaryote.</title>
        <authorList>
            <person name="Eisen J.A."/>
            <person name="Coyne R.S."/>
            <person name="Wu M."/>
            <person name="Wu D."/>
            <person name="Thiagarajan M."/>
            <person name="Wortman J.R."/>
            <person name="Badger J.H."/>
            <person name="Ren Q."/>
            <person name="Amedeo P."/>
            <person name="Jones K.M."/>
            <person name="Tallon L.J."/>
            <person name="Delcher A.L."/>
            <person name="Salzberg S.L."/>
            <person name="Silva J.C."/>
            <person name="Haas B.J."/>
            <person name="Majoros W.H."/>
            <person name="Farzad M."/>
            <person name="Carlton J.M."/>
            <person name="Smith R.K. Jr."/>
            <person name="Garg J."/>
            <person name="Pearlman R.E."/>
            <person name="Karrer K.M."/>
            <person name="Sun L."/>
            <person name="Manning G."/>
            <person name="Elde N.C."/>
            <person name="Turkewitz A.P."/>
            <person name="Asai D.J."/>
            <person name="Wilkes D.E."/>
            <person name="Wang Y."/>
            <person name="Cai H."/>
            <person name="Collins K."/>
            <person name="Stewart B.A."/>
            <person name="Lee S.R."/>
            <person name="Wilamowska K."/>
            <person name="Weinberg Z."/>
            <person name="Ruzzo W.L."/>
            <person name="Wloga D."/>
            <person name="Gaertig J."/>
            <person name="Frankel J."/>
            <person name="Tsao C.-C."/>
            <person name="Gorovsky M.A."/>
            <person name="Keeling P.J."/>
            <person name="Waller R.F."/>
            <person name="Patron N.J."/>
            <person name="Cherry J.M."/>
            <person name="Stover N.A."/>
            <person name="Krieger C.J."/>
            <person name="del Toro C."/>
            <person name="Ryder H.F."/>
            <person name="Williamson S.C."/>
            <person name="Barbeau R.A."/>
            <person name="Hamilton E.P."/>
            <person name="Orias E."/>
        </authorList>
    </citation>
    <scope>NUCLEOTIDE SEQUENCE [LARGE SCALE GENOMIC DNA]</scope>
    <source>
        <strain evidence="6">SB210</strain>
    </source>
</reference>
<dbReference type="SUPFAM" id="SSF69322">
    <property type="entry name" value="Tricorn protease domain 2"/>
    <property type="match status" value="1"/>
</dbReference>
<dbReference type="PANTHER" id="PTHR44090">
    <property type="entry name" value="WD REPEAT-CONTAINING PROTEIN 61"/>
    <property type="match status" value="1"/>
</dbReference>
<dbReference type="eggNOG" id="KOG4155">
    <property type="taxonomic scope" value="Eukaryota"/>
</dbReference>
<feature type="compositionally biased region" description="Low complexity" evidence="4">
    <location>
        <begin position="1361"/>
        <end position="1379"/>
    </location>
</feature>
<dbReference type="PANTHER" id="PTHR44090:SF1">
    <property type="entry name" value="SUPERKILLER COMPLEX PROTEIN 8"/>
    <property type="match status" value="1"/>
</dbReference>
<dbReference type="PROSITE" id="PS50294">
    <property type="entry name" value="WD_REPEATS_REGION"/>
    <property type="match status" value="2"/>
</dbReference>
<dbReference type="GO" id="GO:0016593">
    <property type="term" value="C:Cdc73/Paf1 complex"/>
    <property type="evidence" value="ECO:0007669"/>
    <property type="project" value="TreeGrafter"/>
</dbReference>
<dbReference type="GeneID" id="7846223"/>
<feature type="repeat" description="WD" evidence="3">
    <location>
        <begin position="989"/>
        <end position="1031"/>
    </location>
</feature>